<proteinExistence type="predicted"/>
<dbReference type="RefSeq" id="WP_349948241.1">
    <property type="nucleotide sequence ID" value="NZ_CP157940.1"/>
</dbReference>
<accession>A0AAU7PT88</accession>
<gene>
    <name evidence="1" type="ORF">ABFV83_07270</name>
</gene>
<organism evidence="1">
    <name type="scientific">Lacrimispora sp. BS-2</name>
    <dbReference type="NCBI Taxonomy" id="3151850"/>
    <lineage>
        <taxon>Bacteria</taxon>
        <taxon>Bacillati</taxon>
        <taxon>Bacillota</taxon>
        <taxon>Clostridia</taxon>
        <taxon>Lachnospirales</taxon>
        <taxon>Lachnospiraceae</taxon>
        <taxon>Lacrimispora</taxon>
    </lineage>
</organism>
<evidence type="ECO:0008006" key="2">
    <source>
        <dbReference type="Google" id="ProtNLM"/>
    </source>
</evidence>
<reference evidence="1" key="1">
    <citation type="submission" date="2024-06" db="EMBL/GenBank/DDBJ databases">
        <title>Lacrimispora cavernae sp. nov., a novel anaerobe isolated from bat guano pile inside a cave.</title>
        <authorList>
            <person name="Miller S.L."/>
            <person name="Lu N."/>
            <person name="King J."/>
            <person name="Sankaranarayanan K."/>
            <person name="Lawson P.A."/>
        </authorList>
    </citation>
    <scope>NUCLEOTIDE SEQUENCE</scope>
    <source>
        <strain evidence="1">BS-2</strain>
    </source>
</reference>
<protein>
    <recommendedName>
        <fullName evidence="2">Ig-like domain-containing protein</fullName>
    </recommendedName>
</protein>
<name>A0AAU7PT88_9FIRM</name>
<sequence>MEDFRKEDKGPDAAKGILISEEWGFDENGEPYVERTYVKPQNPRLRVHDSKDVTKTRVCGTGSAKMTVELSASFEWDSSDKRVEVYDVEGQVTDMDGVNEVYDEKIVISGNGTSKATATYTCKGKKSLSYVNGKINISCNYNGKISSNGTR</sequence>
<dbReference type="AlphaFoldDB" id="A0AAU7PT88"/>
<dbReference type="EMBL" id="CP157940">
    <property type="protein sequence ID" value="XBS55583.1"/>
    <property type="molecule type" value="Genomic_DNA"/>
</dbReference>
<evidence type="ECO:0000313" key="1">
    <source>
        <dbReference type="EMBL" id="XBS55583.1"/>
    </source>
</evidence>